<dbReference type="GO" id="GO:0009245">
    <property type="term" value="P:lipid A biosynthetic process"/>
    <property type="evidence" value="ECO:0007669"/>
    <property type="project" value="TreeGrafter"/>
</dbReference>
<comment type="similarity">
    <text evidence="4">Belongs to the glycosyltransferase group 1 family. Glycosyltransferase 30 subfamily.</text>
</comment>
<evidence type="ECO:0000256" key="8">
    <source>
        <dbReference type="ARBA" id="ARBA00031445"/>
    </source>
</evidence>
<dbReference type="UniPathway" id="UPA00958"/>
<keyword evidence="12" id="KW-1003">Cell membrane</keyword>
<dbReference type="Proteomes" id="UP000445696">
    <property type="component" value="Unassembled WGS sequence"/>
</dbReference>
<evidence type="ECO:0000256" key="11">
    <source>
        <dbReference type="PIRSR" id="PIRSR639901-2"/>
    </source>
</evidence>
<feature type="active site" description="Proton acceptor" evidence="10">
    <location>
        <position position="61"/>
    </location>
</feature>
<dbReference type="EMBL" id="WTVA01000001">
    <property type="protein sequence ID" value="MZR21617.1"/>
    <property type="molecule type" value="Genomic_DNA"/>
</dbReference>
<dbReference type="FunFam" id="3.40.50.11720:FF:000001">
    <property type="entry name" value="3-deoxy-D-manno-octulosonic acid transferase"/>
    <property type="match status" value="1"/>
</dbReference>
<evidence type="ECO:0000256" key="10">
    <source>
        <dbReference type="PIRSR" id="PIRSR639901-1"/>
    </source>
</evidence>
<evidence type="ECO:0000256" key="3">
    <source>
        <dbReference type="ARBA" id="ARBA00004713"/>
    </source>
</evidence>
<dbReference type="PANTHER" id="PTHR42755:SF1">
    <property type="entry name" value="3-DEOXY-D-MANNO-OCTULOSONIC ACID TRANSFERASE, MITOCHONDRIAL-RELATED"/>
    <property type="match status" value="1"/>
</dbReference>
<feature type="site" description="Transition state stabilizer" evidence="11">
    <location>
        <position position="131"/>
    </location>
</feature>
<comment type="caution">
    <text evidence="14">The sequence shown here is derived from an EMBL/GenBank/DDBJ whole genome shotgun (WGS) entry which is preliminary data.</text>
</comment>
<dbReference type="Pfam" id="PF04413">
    <property type="entry name" value="Glycos_transf_N"/>
    <property type="match status" value="1"/>
</dbReference>
<dbReference type="OrthoDB" id="9789797at2"/>
<name>A0A845MEE0_9PROT</name>
<evidence type="ECO:0000256" key="6">
    <source>
        <dbReference type="ARBA" id="ARBA00019077"/>
    </source>
</evidence>
<evidence type="ECO:0000313" key="14">
    <source>
        <dbReference type="EMBL" id="MZR21617.1"/>
    </source>
</evidence>
<evidence type="ECO:0000313" key="15">
    <source>
        <dbReference type="Proteomes" id="UP000445696"/>
    </source>
</evidence>
<sequence length="423" mass="46514">MLLALYNGLLRIGAPALRRHLDKRLAAGKEDPARFPERLGNASRDRPTGQLVWIHAASVGESVSALTLIDGLLKAAPERSILVTTGTRTSAEIMAARLPERAFHQFVPVDMKDAVERFLDHWRPDLAIWMESEIWPNLISESAARRIPMMMANARITEKSYRFWRKSLGFSRQLLGHFSFCSAQSETSAERLRELGAISVECFGNLKFAAEPLPVDADALAVVTQDIAARPLWLAASTHRGEEEIILAAHRTLCEKRPDLLTVIVPRHPERGEDIATLAIGQGLTVVRRSTDAPLTLETGVYIADTIGELGLFYRLAKIVLIGGSLVPNGGQNPLEAARLDCVLLHGPHMDNFTEIMADFDYLSASLEVTDTDTLAAAVARYLDAPDLCADMAARSAEVVAVGQETLEKTLRQIERLLERGAE</sequence>
<dbReference type="GO" id="GO:0005886">
    <property type="term" value="C:plasma membrane"/>
    <property type="evidence" value="ECO:0007669"/>
    <property type="project" value="UniProtKB-SubCell"/>
</dbReference>
<dbReference type="InterPro" id="IPR038107">
    <property type="entry name" value="Glycos_transf_N_sf"/>
</dbReference>
<dbReference type="RefSeq" id="WP_161337998.1">
    <property type="nucleotide sequence ID" value="NZ_JBHSDG010000002.1"/>
</dbReference>
<comment type="function">
    <text evidence="1 12">Involved in lipopolysaccharide (LPS) biosynthesis. Catalyzes the transfer of 3-deoxy-D-manno-octulosonate (Kdo) residue(s) from CMP-Kdo to lipid IV(A), the tetraacyldisaccharide-1,4'-bisphosphate precursor of lipid A.</text>
</comment>
<evidence type="ECO:0000256" key="1">
    <source>
        <dbReference type="ARBA" id="ARBA00003394"/>
    </source>
</evidence>
<proteinExistence type="inferred from homology"/>
<feature type="site" description="Transition state stabilizer" evidence="11">
    <location>
        <position position="207"/>
    </location>
</feature>
<feature type="domain" description="3-deoxy-D-manno-octulosonic-acid transferase N-terminal" evidence="13">
    <location>
        <begin position="34"/>
        <end position="209"/>
    </location>
</feature>
<evidence type="ECO:0000256" key="2">
    <source>
        <dbReference type="ARBA" id="ARBA00004388"/>
    </source>
</evidence>
<protein>
    <recommendedName>
        <fullName evidence="6 12">3-deoxy-D-manno-octulosonic acid transferase</fullName>
        <shortName evidence="12">Kdo transferase</shortName>
        <ecNumber evidence="5 12">2.4.99.12</ecNumber>
    </recommendedName>
    <alternativeName>
        <fullName evidence="8 12">Lipid IV(A) 3-deoxy-D-manno-octulosonic acid transferase</fullName>
    </alternativeName>
</protein>
<dbReference type="PANTHER" id="PTHR42755">
    <property type="entry name" value="3-DEOXY-MANNO-OCTULOSONATE CYTIDYLYLTRANSFERASE"/>
    <property type="match status" value="1"/>
</dbReference>
<evidence type="ECO:0000256" key="7">
    <source>
        <dbReference type="ARBA" id="ARBA00022679"/>
    </source>
</evidence>
<keyword evidence="7 12" id="KW-0808">Transferase</keyword>
<dbReference type="GO" id="GO:0043842">
    <property type="term" value="F:Kdo transferase activity"/>
    <property type="evidence" value="ECO:0007669"/>
    <property type="project" value="UniProtKB-EC"/>
</dbReference>
<gene>
    <name evidence="14" type="ORF">GQF03_04680</name>
</gene>
<reference evidence="14 15" key="1">
    <citation type="journal article" date="2014" name="Int. J. Syst. Evol. Microbiol.">
        <title>Sneathiella chungangensis sp. nov., isolated from a marine sand, and emended description of the genus Sneathiella.</title>
        <authorList>
            <person name="Siamphan C."/>
            <person name="Kim H."/>
            <person name="Lee J.S."/>
            <person name="Kim W."/>
        </authorList>
    </citation>
    <scope>NUCLEOTIDE SEQUENCE [LARGE SCALE GENOMIC DNA]</scope>
    <source>
        <strain evidence="14 15">KCTC 32476</strain>
    </source>
</reference>
<dbReference type="GO" id="GO:0009244">
    <property type="term" value="P:lipopolysaccharide core region biosynthetic process"/>
    <property type="evidence" value="ECO:0007669"/>
    <property type="project" value="UniProtKB-UniRule"/>
</dbReference>
<keyword evidence="12" id="KW-0448">Lipopolysaccharide biosynthesis</keyword>
<evidence type="ECO:0000256" key="5">
    <source>
        <dbReference type="ARBA" id="ARBA00012621"/>
    </source>
</evidence>
<evidence type="ECO:0000256" key="4">
    <source>
        <dbReference type="ARBA" id="ARBA00006380"/>
    </source>
</evidence>
<comment type="pathway">
    <text evidence="3 12">Bacterial outer membrane biogenesis; LPS core biosynthesis.</text>
</comment>
<dbReference type="Gene3D" id="3.40.50.2000">
    <property type="entry name" value="Glycogen Phosphorylase B"/>
    <property type="match status" value="1"/>
</dbReference>
<organism evidence="14 15">
    <name type="scientific">Sneathiella chungangensis</name>
    <dbReference type="NCBI Taxonomy" id="1418234"/>
    <lineage>
        <taxon>Bacteria</taxon>
        <taxon>Pseudomonadati</taxon>
        <taxon>Pseudomonadota</taxon>
        <taxon>Alphaproteobacteria</taxon>
        <taxon>Sneathiellales</taxon>
        <taxon>Sneathiellaceae</taxon>
        <taxon>Sneathiella</taxon>
    </lineage>
</organism>
<evidence type="ECO:0000259" key="13">
    <source>
        <dbReference type="Pfam" id="PF04413"/>
    </source>
</evidence>
<keyword evidence="15" id="KW-1185">Reference proteome</keyword>
<dbReference type="EC" id="2.4.99.12" evidence="5 12"/>
<evidence type="ECO:0000256" key="9">
    <source>
        <dbReference type="ARBA" id="ARBA00049183"/>
    </source>
</evidence>
<evidence type="ECO:0000256" key="12">
    <source>
        <dbReference type="RuleBase" id="RU365103"/>
    </source>
</evidence>
<comment type="catalytic activity">
    <reaction evidence="9 12">
        <text>lipid IVA (E. coli) + CMP-3-deoxy-beta-D-manno-octulosonate = alpha-Kdo-(2-&gt;6)-lipid IVA (E. coli) + CMP + H(+)</text>
        <dbReference type="Rhea" id="RHEA:28066"/>
        <dbReference type="ChEBI" id="CHEBI:15378"/>
        <dbReference type="ChEBI" id="CHEBI:58603"/>
        <dbReference type="ChEBI" id="CHEBI:60364"/>
        <dbReference type="ChEBI" id="CHEBI:60377"/>
        <dbReference type="ChEBI" id="CHEBI:85987"/>
        <dbReference type="EC" id="2.4.99.12"/>
    </reaction>
</comment>
<dbReference type="InterPro" id="IPR039901">
    <property type="entry name" value="Kdotransferase"/>
</dbReference>
<dbReference type="AlphaFoldDB" id="A0A845MEE0"/>
<keyword evidence="12" id="KW-0472">Membrane</keyword>
<dbReference type="FunFam" id="3.40.50.2000:FF:000032">
    <property type="entry name" value="3-deoxy-D-manno-octulosonic acid transferase"/>
    <property type="match status" value="1"/>
</dbReference>
<comment type="subcellular location">
    <subcellularLocation>
        <location evidence="2">Cell inner membrane</location>
        <topology evidence="2">Single-pass membrane protein</topology>
        <orientation evidence="2">Cytoplasmic side</orientation>
    </subcellularLocation>
    <subcellularLocation>
        <location evidence="12">Cell membrane</location>
    </subcellularLocation>
</comment>
<accession>A0A845MEE0</accession>
<dbReference type="InterPro" id="IPR007507">
    <property type="entry name" value="Glycos_transf_N"/>
</dbReference>
<dbReference type="Gene3D" id="3.40.50.11720">
    <property type="entry name" value="3-Deoxy-D-manno-octulosonic-acid transferase, N-terminal domain"/>
    <property type="match status" value="1"/>
</dbReference>
<dbReference type="SUPFAM" id="SSF53756">
    <property type="entry name" value="UDP-Glycosyltransferase/glycogen phosphorylase"/>
    <property type="match status" value="1"/>
</dbReference>